<dbReference type="OrthoDB" id="9514740at2759"/>
<dbReference type="PANTHER" id="PTHR31681">
    <property type="entry name" value="C2H2-LIKE ZINC FINGER PROTEIN"/>
    <property type="match status" value="1"/>
</dbReference>
<dbReference type="Pfam" id="PF00644">
    <property type="entry name" value="PARP"/>
    <property type="match status" value="1"/>
</dbReference>
<evidence type="ECO:0000313" key="2">
    <source>
        <dbReference type="EMBL" id="EPS93931.1"/>
    </source>
</evidence>
<sequence>MKAYIDVAKQFRDQWRHPTRVPTVVKARAASPHPHGSSFTHPAHEQIWKIFCDNPHNDEFARYRLSVERARGLPSGNSKRRWHGTIRACTVGDADAQGFACNSGACSLCGIIRTSFRVAKAGQNTNFGRFGAGIYTSATLSKANSYVVERGGSPYKAVLLSDVVLGKVAKLRTDKPRLTEAPAGYDSVIGEPGRVLNYDEAIVYKNEAIRPLFLVIYKHRQS</sequence>
<dbReference type="Gene3D" id="3.90.228.10">
    <property type="match status" value="1"/>
</dbReference>
<gene>
    <name evidence="2" type="ORF">FOMPIDRAFT_1055539</name>
</gene>
<dbReference type="EMBL" id="KE504251">
    <property type="protein sequence ID" value="EPS93931.1"/>
    <property type="molecule type" value="Genomic_DNA"/>
</dbReference>
<keyword evidence="3" id="KW-1185">Reference proteome</keyword>
<dbReference type="InterPro" id="IPR012317">
    <property type="entry name" value="Poly(ADP-ribose)pol_cat_dom"/>
</dbReference>
<dbReference type="GO" id="GO:0003950">
    <property type="term" value="F:NAD+ poly-ADP-ribosyltransferase activity"/>
    <property type="evidence" value="ECO:0007669"/>
    <property type="project" value="InterPro"/>
</dbReference>
<dbReference type="InParanoid" id="S8DK28"/>
<proteinExistence type="predicted"/>
<dbReference type="eggNOG" id="ENOG502S3UB">
    <property type="taxonomic scope" value="Eukaryota"/>
</dbReference>
<evidence type="ECO:0000313" key="3">
    <source>
        <dbReference type="Proteomes" id="UP000015241"/>
    </source>
</evidence>
<dbReference type="AlphaFoldDB" id="S8DK28"/>
<name>S8DK28_FOMSC</name>
<feature type="domain" description="PARP catalytic" evidence="1">
    <location>
        <begin position="59"/>
        <end position="191"/>
    </location>
</feature>
<dbReference type="HOGENOM" id="CLU_039434_1_0_1"/>
<dbReference type="Proteomes" id="UP000015241">
    <property type="component" value="Unassembled WGS sequence"/>
</dbReference>
<protein>
    <recommendedName>
        <fullName evidence="1">PARP catalytic domain-containing protein</fullName>
    </recommendedName>
</protein>
<evidence type="ECO:0000259" key="1">
    <source>
        <dbReference type="Pfam" id="PF00644"/>
    </source>
</evidence>
<dbReference type="SUPFAM" id="SSF56399">
    <property type="entry name" value="ADP-ribosylation"/>
    <property type="match status" value="1"/>
</dbReference>
<dbReference type="STRING" id="743788.S8DK28"/>
<reference evidence="2 3" key="1">
    <citation type="journal article" date="2012" name="Science">
        <title>The Paleozoic origin of enzymatic lignin decomposition reconstructed from 31 fungal genomes.</title>
        <authorList>
            <person name="Floudas D."/>
            <person name="Binder M."/>
            <person name="Riley R."/>
            <person name="Barry K."/>
            <person name="Blanchette R.A."/>
            <person name="Henrissat B."/>
            <person name="Martinez A.T."/>
            <person name="Otillar R."/>
            <person name="Spatafora J.W."/>
            <person name="Yadav J.S."/>
            <person name="Aerts A."/>
            <person name="Benoit I."/>
            <person name="Boyd A."/>
            <person name="Carlson A."/>
            <person name="Copeland A."/>
            <person name="Coutinho P.M."/>
            <person name="de Vries R.P."/>
            <person name="Ferreira P."/>
            <person name="Findley K."/>
            <person name="Foster B."/>
            <person name="Gaskell J."/>
            <person name="Glotzer D."/>
            <person name="Gorecki P."/>
            <person name="Heitman J."/>
            <person name="Hesse C."/>
            <person name="Hori C."/>
            <person name="Igarashi K."/>
            <person name="Jurgens J.A."/>
            <person name="Kallen N."/>
            <person name="Kersten P."/>
            <person name="Kohler A."/>
            <person name="Kuees U."/>
            <person name="Kumar T.K.A."/>
            <person name="Kuo A."/>
            <person name="LaButti K."/>
            <person name="Larrondo L.F."/>
            <person name="Lindquist E."/>
            <person name="Ling A."/>
            <person name="Lombard V."/>
            <person name="Lucas S."/>
            <person name="Lundell T."/>
            <person name="Martin R."/>
            <person name="McLaughlin D.J."/>
            <person name="Morgenstern I."/>
            <person name="Morin E."/>
            <person name="Murat C."/>
            <person name="Nagy L.G."/>
            <person name="Nolan M."/>
            <person name="Ohm R.A."/>
            <person name="Patyshakuliyeva A."/>
            <person name="Rokas A."/>
            <person name="Ruiz-Duenas F.J."/>
            <person name="Sabat G."/>
            <person name="Salamov A."/>
            <person name="Samejima M."/>
            <person name="Schmutz J."/>
            <person name="Slot J.C."/>
            <person name="St John F."/>
            <person name="Stenlid J."/>
            <person name="Sun H."/>
            <person name="Sun S."/>
            <person name="Syed K."/>
            <person name="Tsang A."/>
            <person name="Wiebenga A."/>
            <person name="Young D."/>
            <person name="Pisabarro A."/>
            <person name="Eastwood D.C."/>
            <person name="Martin F."/>
            <person name="Cullen D."/>
            <person name="Grigoriev I.V."/>
            <person name="Hibbett D.S."/>
        </authorList>
    </citation>
    <scope>NUCLEOTIDE SEQUENCE</scope>
    <source>
        <strain evidence="3">FP-58527</strain>
    </source>
</reference>
<dbReference type="PANTHER" id="PTHR31681:SF3">
    <property type="entry name" value="OS04G0690100 PROTEIN"/>
    <property type="match status" value="1"/>
</dbReference>
<organism evidence="2 3">
    <name type="scientific">Fomitopsis schrenkii</name>
    <name type="common">Brown rot fungus</name>
    <dbReference type="NCBI Taxonomy" id="2126942"/>
    <lineage>
        <taxon>Eukaryota</taxon>
        <taxon>Fungi</taxon>
        <taxon>Dikarya</taxon>
        <taxon>Basidiomycota</taxon>
        <taxon>Agaricomycotina</taxon>
        <taxon>Agaricomycetes</taxon>
        <taxon>Polyporales</taxon>
        <taxon>Fomitopsis</taxon>
    </lineage>
</organism>
<accession>S8DK28</accession>